<dbReference type="AlphaFoldDB" id="A0A7C8JZ26"/>
<proteinExistence type="predicted"/>
<evidence type="ECO:0000313" key="2">
    <source>
        <dbReference type="Proteomes" id="UP000297595"/>
    </source>
</evidence>
<evidence type="ECO:0000313" key="1">
    <source>
        <dbReference type="EMBL" id="TGJ69269.1"/>
    </source>
</evidence>
<organism evidence="1 2">
    <name type="scientific">Orbilia oligospora</name>
    <name type="common">Nematode-trapping fungus</name>
    <name type="synonym">Arthrobotrys oligospora</name>
    <dbReference type="NCBI Taxonomy" id="2813651"/>
    <lineage>
        <taxon>Eukaryota</taxon>
        <taxon>Fungi</taxon>
        <taxon>Dikarya</taxon>
        <taxon>Ascomycota</taxon>
        <taxon>Pezizomycotina</taxon>
        <taxon>Orbiliomycetes</taxon>
        <taxon>Orbiliales</taxon>
        <taxon>Orbiliaceae</taxon>
        <taxon>Orbilia</taxon>
    </lineage>
</organism>
<accession>A0A7C8JZ26</accession>
<gene>
    <name evidence="1" type="ORF">EYR41_005321</name>
</gene>
<dbReference type="EMBL" id="SOZJ01000003">
    <property type="protein sequence ID" value="TGJ69269.1"/>
    <property type="molecule type" value="Genomic_DNA"/>
</dbReference>
<reference evidence="1 2" key="1">
    <citation type="submission" date="2019-03" db="EMBL/GenBank/DDBJ databases">
        <title>Nematode-trapping fungi genome.</title>
        <authorList>
            <person name="Vidal-Diez De Ulzurrun G."/>
        </authorList>
    </citation>
    <scope>NUCLEOTIDE SEQUENCE [LARGE SCALE GENOMIC DNA]</scope>
    <source>
        <strain evidence="1 2">TWF154</strain>
    </source>
</reference>
<sequence length="105" mass="11784">MHIYMRDRGNIDASFLNADYECTHTSYRTVGSKKTALAGSDRLNQLEHSEGKGNKRYRSIVSLILEGPAYIGIDTPIHGEIQGNVIKGVKFSLLPNPERFVTRTF</sequence>
<name>A0A7C8JZ26_ORBOL</name>
<protein>
    <submittedName>
        <fullName evidence="1">Uncharacterized protein</fullName>
    </submittedName>
</protein>
<dbReference type="Proteomes" id="UP000297595">
    <property type="component" value="Unassembled WGS sequence"/>
</dbReference>
<comment type="caution">
    <text evidence="1">The sequence shown here is derived from an EMBL/GenBank/DDBJ whole genome shotgun (WGS) entry which is preliminary data.</text>
</comment>